<keyword evidence="1" id="KW-0812">Transmembrane</keyword>
<accession>A0A0K8PAB6</accession>
<dbReference type="Proteomes" id="UP000053370">
    <property type="component" value="Unassembled WGS sequence"/>
</dbReference>
<feature type="transmembrane region" description="Helical" evidence="1">
    <location>
        <begin position="221"/>
        <end position="240"/>
    </location>
</feature>
<keyword evidence="1" id="KW-1133">Transmembrane helix</keyword>
<evidence type="ECO:0008006" key="4">
    <source>
        <dbReference type="Google" id="ProtNLM"/>
    </source>
</evidence>
<dbReference type="EMBL" id="DF968179">
    <property type="protein sequence ID" value="GAP39090.1"/>
    <property type="molecule type" value="Genomic_DNA"/>
</dbReference>
<dbReference type="RefSeq" id="WP_152024181.1">
    <property type="nucleotide sequence ID" value="NZ_DF968179.1"/>
</dbReference>
<dbReference type="AlphaFoldDB" id="A0A0K8PAB6"/>
<feature type="transmembrane region" description="Helical" evidence="1">
    <location>
        <begin position="288"/>
        <end position="309"/>
    </location>
</feature>
<protein>
    <recommendedName>
        <fullName evidence="4">Glycosyltransferase RgtA/B/C/D-like domain-containing protein</fullName>
    </recommendedName>
</protein>
<proteinExistence type="predicted"/>
<feature type="transmembrane region" description="Helical" evidence="1">
    <location>
        <begin position="21"/>
        <end position="40"/>
    </location>
</feature>
<feature type="transmembrane region" description="Helical" evidence="1">
    <location>
        <begin position="157"/>
        <end position="174"/>
    </location>
</feature>
<evidence type="ECO:0000256" key="1">
    <source>
        <dbReference type="SAM" id="Phobius"/>
    </source>
</evidence>
<name>A0A0K8PAB6_9CHLR</name>
<dbReference type="OrthoDB" id="449734at2"/>
<feature type="transmembrane region" description="Helical" evidence="1">
    <location>
        <begin position="353"/>
        <end position="370"/>
    </location>
</feature>
<organism evidence="2">
    <name type="scientific">Flexilinea flocculi</name>
    <dbReference type="NCBI Taxonomy" id="1678840"/>
    <lineage>
        <taxon>Bacteria</taxon>
        <taxon>Bacillati</taxon>
        <taxon>Chloroflexota</taxon>
        <taxon>Anaerolineae</taxon>
        <taxon>Anaerolineales</taxon>
        <taxon>Anaerolineaceae</taxon>
        <taxon>Flexilinea</taxon>
    </lineage>
</organism>
<keyword evidence="3" id="KW-1185">Reference proteome</keyword>
<sequence length="461" mass="52701">MKILIKNHLGHLLFRKTSGQQNLIILFIFILSTLLARALYQLVDAYSVNIIFWDQFDFMTPFFLKQNAWTMFTWQHGPHRQGLGELLTWVVIRLSGWNTRAESFMIFGVLLLSLPPVLLLKRKLIGRFQWIDLIIPFIVLNKYQWEQFVVTPNVSHSVLPLLLIFVYVLSWMIPNKPWRYTIVLLINFLLLFTGFGLFMGFITAAVFGLELITGIRSHQKRLVIFSVIGFSGAVSSLYLFSCGYKFSPAVACFGFQWDYILRYPVYVGLMLAKFLGINNSINPYPSIIAGLLILAAFIAAFGWNLRAYLLDPLSPDQTHKIISILLGFSLVFAAFTSVGRICLGLEQAQSSRYMTLLIPGFVGLLMTISQIRIPKITIALSVLLAFSLVKTILPFDNNEQDSIVNFYEGKTKWKECYLLTGDYPDCNERTGFSIYPAGSERILDRLIFFESNHQNLFLDNP</sequence>
<feature type="transmembrane region" description="Helical" evidence="1">
    <location>
        <begin position="321"/>
        <end position="341"/>
    </location>
</feature>
<reference evidence="2" key="1">
    <citation type="journal article" date="2015" name="Genome Announc.">
        <title>Draft Genome Sequence of Anaerolineae Strain TC1, a Novel Isolate from a Methanogenic Wastewater Treatment System.</title>
        <authorList>
            <person name="Matsuura N."/>
            <person name="Tourlousse D.M."/>
            <person name="Sun L."/>
            <person name="Toyonaga M."/>
            <person name="Kuroda K."/>
            <person name="Ohashi A."/>
            <person name="Cruz R."/>
            <person name="Yamaguchi T."/>
            <person name="Sekiguchi Y."/>
        </authorList>
    </citation>
    <scope>NUCLEOTIDE SEQUENCE [LARGE SCALE GENOMIC DNA]</scope>
    <source>
        <strain evidence="2">TC1</strain>
    </source>
</reference>
<feature type="transmembrane region" description="Helical" evidence="1">
    <location>
        <begin position="180"/>
        <end position="209"/>
    </location>
</feature>
<evidence type="ECO:0000313" key="3">
    <source>
        <dbReference type="Proteomes" id="UP000053370"/>
    </source>
</evidence>
<keyword evidence="1" id="KW-0472">Membrane</keyword>
<gene>
    <name evidence="2" type="ORF">ATC1_119</name>
</gene>
<evidence type="ECO:0000313" key="2">
    <source>
        <dbReference type="EMBL" id="GAP39090.1"/>
    </source>
</evidence>
<dbReference type="STRING" id="1678840.ATC1_119"/>
<feature type="transmembrane region" description="Helical" evidence="1">
    <location>
        <begin position="260"/>
        <end position="276"/>
    </location>
</feature>
<feature type="transmembrane region" description="Helical" evidence="1">
    <location>
        <begin position="103"/>
        <end position="120"/>
    </location>
</feature>